<organism evidence="2 3">
    <name type="scientific">Mesorhizobium kowhaii</name>
    <dbReference type="NCBI Taxonomy" id="1300272"/>
    <lineage>
        <taxon>Bacteria</taxon>
        <taxon>Pseudomonadati</taxon>
        <taxon>Pseudomonadota</taxon>
        <taxon>Alphaproteobacteria</taxon>
        <taxon>Hyphomicrobiales</taxon>
        <taxon>Phyllobacteriaceae</taxon>
        <taxon>Mesorhizobium</taxon>
    </lineage>
</organism>
<dbReference type="EMBL" id="MZXV01000013">
    <property type="protein sequence ID" value="PZV39683.1"/>
    <property type="molecule type" value="Genomic_DNA"/>
</dbReference>
<evidence type="ECO:0000256" key="1">
    <source>
        <dbReference type="SAM" id="Phobius"/>
    </source>
</evidence>
<keyword evidence="1" id="KW-0812">Transmembrane</keyword>
<accession>A0A2W7CSR0</accession>
<comment type="caution">
    <text evidence="2">The sequence shown here is derived from an EMBL/GenBank/DDBJ whole genome shotgun (WGS) entry which is preliminary data.</text>
</comment>
<feature type="transmembrane region" description="Helical" evidence="1">
    <location>
        <begin position="35"/>
        <end position="57"/>
    </location>
</feature>
<reference evidence="3" key="1">
    <citation type="submission" date="2017-03" db="EMBL/GenBank/DDBJ databases">
        <authorList>
            <person name="Safronova V.I."/>
            <person name="Sazanova A.L."/>
            <person name="Chirak E.R."/>
        </authorList>
    </citation>
    <scope>NUCLEOTIDE SEQUENCE [LARGE SCALE GENOMIC DNA]</scope>
    <source>
        <strain evidence="3">Ach-343</strain>
    </source>
</reference>
<feature type="transmembrane region" description="Helical" evidence="1">
    <location>
        <begin position="117"/>
        <end position="138"/>
    </location>
</feature>
<proteinExistence type="predicted"/>
<keyword evidence="1" id="KW-0472">Membrane</keyword>
<dbReference type="Proteomes" id="UP000248616">
    <property type="component" value="Unassembled WGS sequence"/>
</dbReference>
<dbReference type="AlphaFoldDB" id="A0A2W7CSR0"/>
<feature type="transmembrane region" description="Helical" evidence="1">
    <location>
        <begin position="77"/>
        <end position="96"/>
    </location>
</feature>
<name>A0A2W7CSR0_9HYPH</name>
<evidence type="ECO:0000313" key="3">
    <source>
        <dbReference type="Proteomes" id="UP000248616"/>
    </source>
</evidence>
<protein>
    <recommendedName>
        <fullName evidence="4">DUF5658 domain-containing protein</fullName>
    </recommendedName>
</protein>
<keyword evidence="3" id="KW-1185">Reference proteome</keyword>
<sequence>MSAEATPVAGGHGMRSLISWPLATWRPTAFSFTPLVATGLVLCAVDLMTALLAMRLFDRLRAAAPGPDPWALSDYRPQTPLLVLAAVLALLPLLHLASKVLAHAAQKPSRRHAWLRAVRMTLCVPASLCPVTVITLLLTTGH</sequence>
<keyword evidence="1" id="KW-1133">Transmembrane helix</keyword>
<evidence type="ECO:0008006" key="4">
    <source>
        <dbReference type="Google" id="ProtNLM"/>
    </source>
</evidence>
<evidence type="ECO:0000313" key="2">
    <source>
        <dbReference type="EMBL" id="PZV39683.1"/>
    </source>
</evidence>
<gene>
    <name evidence="2" type="ORF">B5V02_07020</name>
</gene>